<dbReference type="AlphaFoldDB" id="A0A652ZTE2"/>
<proteinExistence type="inferred from homology"/>
<dbReference type="Gene3D" id="1.20.1530.20">
    <property type="match status" value="1"/>
</dbReference>
<evidence type="ECO:0000256" key="2">
    <source>
        <dbReference type="ARBA" id="ARBA00010145"/>
    </source>
</evidence>
<reference evidence="9" key="1">
    <citation type="submission" date="2018-07" db="EMBL/GenBank/DDBJ databases">
        <authorList>
            <consortium name="Genoscope - CEA"/>
            <person name="William W."/>
        </authorList>
    </citation>
    <scope>NUCLEOTIDE SEQUENCE</scope>
    <source>
        <strain evidence="9">IK1</strain>
    </source>
</reference>
<feature type="transmembrane region" description="Helical" evidence="8">
    <location>
        <begin position="234"/>
        <end position="252"/>
    </location>
</feature>
<dbReference type="GO" id="GO:0055085">
    <property type="term" value="P:transmembrane transport"/>
    <property type="evidence" value="ECO:0007669"/>
    <property type="project" value="InterPro"/>
</dbReference>
<evidence type="ECO:0000256" key="3">
    <source>
        <dbReference type="ARBA" id="ARBA00022448"/>
    </source>
</evidence>
<comment type="subcellular location">
    <subcellularLocation>
        <location evidence="1">Cell membrane</location>
        <topology evidence="1">Multi-pass membrane protein</topology>
    </subcellularLocation>
</comment>
<evidence type="ECO:0000313" key="9">
    <source>
        <dbReference type="EMBL" id="VBB39044.1"/>
    </source>
</evidence>
<organism evidence="9">
    <name type="scientific">uncultured Spirochaetota bacterium</name>
    <dbReference type="NCBI Taxonomy" id="460511"/>
    <lineage>
        <taxon>Bacteria</taxon>
        <taxon>Pseudomonadati</taxon>
        <taxon>Spirochaetota</taxon>
        <taxon>environmental samples</taxon>
    </lineage>
</organism>
<comment type="similarity">
    <text evidence="2">Belongs to the auxin efflux carrier (TC 2.A.69) family.</text>
</comment>
<feature type="transmembrane region" description="Helical" evidence="8">
    <location>
        <begin position="101"/>
        <end position="121"/>
    </location>
</feature>
<keyword evidence="6 8" id="KW-1133">Transmembrane helix</keyword>
<evidence type="ECO:0000256" key="5">
    <source>
        <dbReference type="ARBA" id="ARBA00022692"/>
    </source>
</evidence>
<dbReference type="GO" id="GO:0005886">
    <property type="term" value="C:plasma membrane"/>
    <property type="evidence" value="ECO:0007669"/>
    <property type="project" value="UniProtKB-SubCell"/>
</dbReference>
<keyword evidence="7 8" id="KW-0472">Membrane</keyword>
<dbReference type="PANTHER" id="PTHR36838">
    <property type="entry name" value="AUXIN EFFLUX CARRIER FAMILY PROTEIN"/>
    <property type="match status" value="1"/>
</dbReference>
<dbReference type="InterPro" id="IPR004776">
    <property type="entry name" value="Mem_transp_PIN-like"/>
</dbReference>
<dbReference type="PANTHER" id="PTHR36838:SF1">
    <property type="entry name" value="SLR1864 PROTEIN"/>
    <property type="match status" value="1"/>
</dbReference>
<keyword evidence="3" id="KW-0813">Transport</keyword>
<keyword evidence="5 8" id="KW-0812">Transmembrane</keyword>
<protein>
    <submittedName>
        <fullName evidence="9">Auxin Efflux Carrier</fullName>
    </submittedName>
</protein>
<evidence type="ECO:0000256" key="6">
    <source>
        <dbReference type="ARBA" id="ARBA00022989"/>
    </source>
</evidence>
<keyword evidence="4" id="KW-1003">Cell membrane</keyword>
<feature type="transmembrane region" description="Helical" evidence="8">
    <location>
        <begin position="68"/>
        <end position="89"/>
    </location>
</feature>
<dbReference type="EMBL" id="UPXP01000009">
    <property type="protein sequence ID" value="VBB39044.1"/>
    <property type="molecule type" value="Genomic_DNA"/>
</dbReference>
<evidence type="ECO:0000256" key="1">
    <source>
        <dbReference type="ARBA" id="ARBA00004651"/>
    </source>
</evidence>
<feature type="transmembrane region" description="Helical" evidence="8">
    <location>
        <begin position="202"/>
        <end position="222"/>
    </location>
</feature>
<evidence type="ECO:0000256" key="8">
    <source>
        <dbReference type="SAM" id="Phobius"/>
    </source>
</evidence>
<feature type="transmembrane region" description="Helical" evidence="8">
    <location>
        <begin position="290"/>
        <end position="312"/>
    </location>
</feature>
<name>A0A652ZTE2_9SPIR</name>
<feature type="transmembrane region" description="Helical" evidence="8">
    <location>
        <begin position="6"/>
        <end position="22"/>
    </location>
</feature>
<dbReference type="InterPro" id="IPR038770">
    <property type="entry name" value="Na+/solute_symporter_sf"/>
</dbReference>
<accession>A0A652ZTE2</accession>
<sequence>MLTALQSVLSVIIMIGLGFVLAKRGWFEGKAAALISRLVVSIALPAYMINNLLGGYDRQGLLSMLPGLGIPFVAMISGFILASLLAVLIRIPKGRRGTFASMFSLSNSIFIGLPVNMLLFGDESLPFVLLYYIANTTCFWTIGTLGIANDGAELSGGPKPSLLSLSGLKRLLSPPLVAFIVAVVLIMLEIRLPKWVMDTGKYLGNMTTPLSMLFVGIVVARIDWRKLRFGLDMFVLVAGRFVFTPLIIFLLVKNGDFPVLMKQVFVIQAAMPAMTQTPILAEAYKADSEYAGLGTSLTTLLSLISIPVYMAFVGKMF</sequence>
<dbReference type="Pfam" id="PF03547">
    <property type="entry name" value="Mem_trans"/>
    <property type="match status" value="1"/>
</dbReference>
<feature type="transmembrane region" description="Helical" evidence="8">
    <location>
        <begin position="171"/>
        <end position="190"/>
    </location>
</feature>
<gene>
    <name evidence="9" type="ORF">TRIP_E170032</name>
</gene>
<evidence type="ECO:0000256" key="4">
    <source>
        <dbReference type="ARBA" id="ARBA00022475"/>
    </source>
</evidence>
<feature type="transmembrane region" description="Helical" evidence="8">
    <location>
        <begin position="34"/>
        <end position="56"/>
    </location>
</feature>
<feature type="transmembrane region" description="Helical" evidence="8">
    <location>
        <begin position="127"/>
        <end position="150"/>
    </location>
</feature>
<evidence type="ECO:0000256" key="7">
    <source>
        <dbReference type="ARBA" id="ARBA00023136"/>
    </source>
</evidence>